<evidence type="ECO:0000313" key="8">
    <source>
        <dbReference type="EMBL" id="JAC58682.1"/>
    </source>
</evidence>
<dbReference type="KEGG" id="bdr:105230358"/>
<evidence type="ECO:0000313" key="9">
    <source>
        <dbReference type="Proteomes" id="UP001652620"/>
    </source>
</evidence>
<comment type="cofactor">
    <cofactor evidence="1">
        <name>Ca(2+)</name>
        <dbReference type="ChEBI" id="CHEBI:29108"/>
    </cofactor>
</comment>
<name>A0A034WWH0_BACDO</name>
<dbReference type="SMART" id="SM00159">
    <property type="entry name" value="PTX"/>
    <property type="match status" value="1"/>
</dbReference>
<evidence type="ECO:0000256" key="6">
    <source>
        <dbReference type="SAM" id="SignalP"/>
    </source>
</evidence>
<dbReference type="RefSeq" id="XP_011209384.2">
    <property type="nucleotide sequence ID" value="XM_011211082.4"/>
</dbReference>
<dbReference type="GeneID" id="105230358"/>
<evidence type="ECO:0000259" key="7">
    <source>
        <dbReference type="SMART" id="SM00159"/>
    </source>
</evidence>
<dbReference type="GO" id="GO:0046872">
    <property type="term" value="F:metal ion binding"/>
    <property type="evidence" value="ECO:0007669"/>
    <property type="project" value="UniProtKB-KW"/>
</dbReference>
<dbReference type="EMBL" id="GAKP01000270">
    <property type="protein sequence ID" value="JAC58682.1"/>
    <property type="molecule type" value="Transcribed_RNA"/>
</dbReference>
<evidence type="ECO:0000256" key="2">
    <source>
        <dbReference type="ARBA" id="ARBA00022723"/>
    </source>
</evidence>
<dbReference type="SUPFAM" id="SSF49899">
    <property type="entry name" value="Concanavalin A-like lectins/glucanases"/>
    <property type="match status" value="1"/>
</dbReference>
<keyword evidence="2" id="KW-0479">Metal-binding</keyword>
<reference evidence="8" key="1">
    <citation type="journal article" date="2014" name="BMC Genomics">
        <title>Characterizing the developmental transcriptome of the oriental fruit fly, Bactrocera dorsalis (Diptera: Tephritidae) through comparative genomic analysis with Drosophila melanogaster utilizing modENCODE datasets.</title>
        <authorList>
            <person name="Geib S.M."/>
            <person name="Calla B."/>
            <person name="Hall B."/>
            <person name="Hou S."/>
            <person name="Manoukis N.C."/>
        </authorList>
    </citation>
    <scope>NUCLEOTIDE SEQUENCE</scope>
    <source>
        <strain evidence="8">Punador</strain>
    </source>
</reference>
<dbReference type="InterPro" id="IPR001759">
    <property type="entry name" value="PTX_dom"/>
</dbReference>
<organism evidence="8">
    <name type="scientific">Bactrocera dorsalis</name>
    <name type="common">Oriental fruit fly</name>
    <name type="synonym">Dacus dorsalis</name>
    <dbReference type="NCBI Taxonomy" id="27457"/>
    <lineage>
        <taxon>Eukaryota</taxon>
        <taxon>Metazoa</taxon>
        <taxon>Ecdysozoa</taxon>
        <taxon>Arthropoda</taxon>
        <taxon>Hexapoda</taxon>
        <taxon>Insecta</taxon>
        <taxon>Pterygota</taxon>
        <taxon>Neoptera</taxon>
        <taxon>Endopterygota</taxon>
        <taxon>Diptera</taxon>
        <taxon>Brachycera</taxon>
        <taxon>Muscomorpha</taxon>
        <taxon>Tephritoidea</taxon>
        <taxon>Tephritidae</taxon>
        <taxon>Bactrocera</taxon>
        <taxon>Bactrocera</taxon>
    </lineage>
</organism>
<evidence type="ECO:0000256" key="3">
    <source>
        <dbReference type="ARBA" id="ARBA00022837"/>
    </source>
</evidence>
<dbReference type="Proteomes" id="UP001652620">
    <property type="component" value="Chromosome 4"/>
</dbReference>
<keyword evidence="4" id="KW-1015">Disulfide bond</keyword>
<keyword evidence="5" id="KW-0325">Glycoprotein</keyword>
<dbReference type="AlphaFoldDB" id="A0A034WWH0"/>
<evidence type="ECO:0000256" key="4">
    <source>
        <dbReference type="ARBA" id="ARBA00023157"/>
    </source>
</evidence>
<feature type="signal peptide" evidence="6">
    <location>
        <begin position="1"/>
        <end position="24"/>
    </location>
</feature>
<proteinExistence type="predicted"/>
<dbReference type="RefSeq" id="XP_011209384.1">
    <property type="nucleotide sequence ID" value="XM_011211082.3"/>
</dbReference>
<dbReference type="Gene3D" id="2.60.120.200">
    <property type="match status" value="1"/>
</dbReference>
<feature type="domain" description="Pentraxin (PTX)" evidence="7">
    <location>
        <begin position="124"/>
        <end position="317"/>
    </location>
</feature>
<dbReference type="PANTHER" id="PTHR19277:SF125">
    <property type="entry name" value="B6"/>
    <property type="match status" value="1"/>
</dbReference>
<keyword evidence="3" id="KW-0106">Calcium</keyword>
<keyword evidence="6" id="KW-0732">Signal</keyword>
<dbReference type="InterPro" id="IPR013320">
    <property type="entry name" value="ConA-like_dom_sf"/>
</dbReference>
<dbReference type="OrthoDB" id="8793160at2759"/>
<gene>
    <name evidence="8" type="primary">PTX3</name>
    <name evidence="10" type="synonym">LOC105230358</name>
</gene>
<evidence type="ECO:0000256" key="5">
    <source>
        <dbReference type="ARBA" id="ARBA00023180"/>
    </source>
</evidence>
<dbReference type="PANTHER" id="PTHR19277">
    <property type="entry name" value="PENTRAXIN"/>
    <property type="match status" value="1"/>
</dbReference>
<feature type="chain" id="PRO_5044537696" evidence="6">
    <location>
        <begin position="25"/>
        <end position="601"/>
    </location>
</feature>
<dbReference type="CTD" id="31124"/>
<evidence type="ECO:0000256" key="1">
    <source>
        <dbReference type="ARBA" id="ARBA00001913"/>
    </source>
</evidence>
<keyword evidence="9" id="KW-1185">Reference proteome</keyword>
<reference evidence="10" key="2">
    <citation type="submission" date="2022-04" db="UniProtKB">
        <authorList>
            <consortium name="RefSeq"/>
        </authorList>
    </citation>
    <scope>IDENTIFICATION</scope>
    <source>
        <strain evidence="10">Punador</strain>
    </source>
</reference>
<accession>A0A034WWH0</accession>
<dbReference type="Pfam" id="PF00354">
    <property type="entry name" value="Pentaxin"/>
    <property type="match status" value="1"/>
</dbReference>
<evidence type="ECO:0000313" key="10">
    <source>
        <dbReference type="RefSeq" id="XP_011209384.1"/>
    </source>
</evidence>
<protein>
    <submittedName>
        <fullName evidence="8">Pentraxin-related protein PTX3</fullName>
    </submittedName>
    <submittedName>
        <fullName evidence="10">uncharacterized protein LOC105230358</fullName>
    </submittedName>
</protein>
<sequence>MHWSWIHFFVLATGVLHNIHLGYGWKPIVGGSITTSFNLQQSHPGSATSAKTLTLGSSSAESAEYSTSPLLPQKSASKVLSGVSDAIAISAPLTALPGSHTGLKFETDEFEYERDLFGGADFGEEHCAVKKFAFNHDGTVAYDNDLPDLSQFTICFWSRYTNHSGDHVLLTYSVKDEPREFQFWVSNSQNSSFISMAIKGQQIYRLNYPLRVRQWHHQCSSWNGKTGEWQVWVKSERIGRGFNNALVSHTIPAKGKLFSGGPSPTGILSQGLHFEITLVQIYHIALSAGKAHRDHKHHHVHHFDHEGQELSTTTRAPPAINRPLPMHSLLASGQIPTRVRLNLAQPPQQPQHLLMQPQPTIPTQTVPQLQSGDNTLFPLSDQQQAVTINTNFVNGQINTGSRLVSQQLLGHIGQPNAALALRPKTVQTSSTTREFSTLNNPANVQFIDETETRIIFKRHAKTNNTNTLFGQKVVRKRAASPRRRQALDQTSKNLQKRGLVLLEDGSVVDDPLFGNSFKYDGLADFGGQQFKQDLTQKMNIEDEIQEHDREPAEEEVKAVMALCSACDTEPFQGAIVFAWKNVKEQMDNTLKGLSVGGCGNF</sequence>
<dbReference type="InterPro" id="IPR051360">
    <property type="entry name" value="Neuronal_Pentraxin_Related"/>
</dbReference>